<feature type="compositionally biased region" description="Basic and acidic residues" evidence="4">
    <location>
        <begin position="652"/>
        <end position="664"/>
    </location>
</feature>
<feature type="compositionally biased region" description="Basic and acidic residues" evidence="4">
    <location>
        <begin position="621"/>
        <end position="642"/>
    </location>
</feature>
<dbReference type="NCBIfam" id="TIGR01730">
    <property type="entry name" value="RND_mfp"/>
    <property type="match status" value="1"/>
</dbReference>
<dbReference type="Proteomes" id="UP000238937">
    <property type="component" value="Unassembled WGS sequence"/>
</dbReference>
<comment type="similarity">
    <text evidence="1">Belongs to the membrane fusion protein (MFP) (TC 8.A.1) family.</text>
</comment>
<dbReference type="InterPro" id="IPR058625">
    <property type="entry name" value="MdtA-like_BSH"/>
</dbReference>
<feature type="domain" description="CzcB-like C-terminal circularly permuted SH3-like" evidence="8">
    <location>
        <begin position="486"/>
        <end position="540"/>
    </location>
</feature>
<dbReference type="GO" id="GO:0030313">
    <property type="term" value="C:cell envelope"/>
    <property type="evidence" value="ECO:0007669"/>
    <property type="project" value="TreeGrafter"/>
</dbReference>
<dbReference type="GO" id="GO:0022857">
    <property type="term" value="F:transmembrane transporter activity"/>
    <property type="evidence" value="ECO:0007669"/>
    <property type="project" value="InterPro"/>
</dbReference>
<evidence type="ECO:0000259" key="8">
    <source>
        <dbReference type="Pfam" id="PF25975"/>
    </source>
</evidence>
<dbReference type="PANTHER" id="PTHR30097:SF4">
    <property type="entry name" value="SLR6042 PROTEIN"/>
    <property type="match status" value="1"/>
</dbReference>
<feature type="coiled-coil region" evidence="3">
    <location>
        <begin position="256"/>
        <end position="325"/>
    </location>
</feature>
<feature type="coiled-coil region" evidence="3">
    <location>
        <begin position="173"/>
        <end position="200"/>
    </location>
</feature>
<dbReference type="InterPro" id="IPR058649">
    <property type="entry name" value="CzcB_C"/>
</dbReference>
<evidence type="ECO:0000256" key="1">
    <source>
        <dbReference type="ARBA" id="ARBA00009477"/>
    </source>
</evidence>
<feature type="compositionally biased region" description="Basic and acidic residues" evidence="4">
    <location>
        <begin position="554"/>
        <end position="566"/>
    </location>
</feature>
<evidence type="ECO:0000259" key="7">
    <source>
        <dbReference type="Pfam" id="PF25954"/>
    </source>
</evidence>
<evidence type="ECO:0000313" key="10">
    <source>
        <dbReference type="Proteomes" id="UP000238937"/>
    </source>
</evidence>
<gene>
    <name evidence="9" type="ORF">C7B77_10185</name>
</gene>
<dbReference type="Pfam" id="PF25954">
    <property type="entry name" value="Beta-barrel_RND_2"/>
    <property type="match status" value="1"/>
</dbReference>
<accession>A0A2T1GGY5</accession>
<dbReference type="GO" id="GO:0015679">
    <property type="term" value="P:plasma membrane copper ion transport"/>
    <property type="evidence" value="ECO:0007669"/>
    <property type="project" value="TreeGrafter"/>
</dbReference>
<dbReference type="Pfam" id="PF25917">
    <property type="entry name" value="BSH_RND"/>
    <property type="match status" value="1"/>
</dbReference>
<evidence type="ECO:0000256" key="2">
    <source>
        <dbReference type="ARBA" id="ARBA00022448"/>
    </source>
</evidence>
<evidence type="ECO:0000256" key="3">
    <source>
        <dbReference type="SAM" id="Coils"/>
    </source>
</evidence>
<dbReference type="SUPFAM" id="SSF111369">
    <property type="entry name" value="HlyD-like secretion proteins"/>
    <property type="match status" value="1"/>
</dbReference>
<feature type="transmembrane region" description="Helical" evidence="5">
    <location>
        <begin position="578"/>
        <end position="597"/>
    </location>
</feature>
<keyword evidence="10" id="KW-1185">Reference proteome</keyword>
<dbReference type="Gene3D" id="2.40.30.170">
    <property type="match status" value="1"/>
</dbReference>
<dbReference type="AlphaFoldDB" id="A0A2T1GGY5"/>
<evidence type="ECO:0000313" key="9">
    <source>
        <dbReference type="EMBL" id="PSB56937.1"/>
    </source>
</evidence>
<comment type="caution">
    <text evidence="9">The sequence shown here is derived from an EMBL/GenBank/DDBJ whole genome shotgun (WGS) entry which is preliminary data.</text>
</comment>
<feature type="domain" description="Multidrug resistance protein MdtA-like barrel-sandwich hybrid" evidence="6">
    <location>
        <begin position="101"/>
        <end position="393"/>
    </location>
</feature>
<dbReference type="InterPro" id="IPR058792">
    <property type="entry name" value="Beta-barrel_RND_2"/>
</dbReference>
<evidence type="ECO:0000259" key="6">
    <source>
        <dbReference type="Pfam" id="PF25917"/>
    </source>
</evidence>
<sequence length="664" mass="71448">MAINTNSYTTSSSNRHPAVRAVGRLSWLLLPIWILLVSPSVLAHAGHGDEFSSQEGTKSTKVQVDGATAQQIGVQTVAAKKQSLNVEIAATGQIELLPSKKVEVTAPIKGKLVQLLVQPGARVKAGQILATLSSPELNDLRTSSLEKRSTAIALLQQAQTDRNLAQQSYQKIVQIANAETDRANSQLAAAQSRLAREQQLVKSGSIVQAARTSYQRQQQIAAAEISSARTELELAQERYQKDVELNKSGALARRQMLESQAKLAEARTALVRAQSQAGVAQAATDLRKAETDLPLRELRDAEKQVADARAELARAMNQKSVVEAQAQFQRANSAVIAAQTQLRLSDASYQGRLAQLGDRANAQGIVTVTAPIDGTIADREITIGQSVADAGARLMTITDDRQVLATANIYERDLGRLKIGQQVNVKVPGMADKVFSGQISRIGTAVDAQSRVVPVQATLDNSQGLLKAGTFAEIKLATGQITAPVVVIPAAAVVEADQEKLVYVKSGNGYQPTTVTLGQTVGDLVEVKTGLFAGDLVVSQRAPQLYAQSLKKKPASENKPTTETKPDNAVSQNQIPTYLIWGLVPVGAILGGSAWWLKKRSERNASSTDLIEPEDELNYLPKEEIPAIEADPKQHNSPDSKRYPQIGATSRDVGEASRNENRYR</sequence>
<protein>
    <submittedName>
        <fullName evidence="9">Efflux RND transporter periplasmic adaptor subunit</fullName>
    </submittedName>
</protein>
<keyword evidence="5" id="KW-0812">Transmembrane</keyword>
<dbReference type="RefSeq" id="WP_106303703.1">
    <property type="nucleotide sequence ID" value="NZ_PVWO01000101.1"/>
</dbReference>
<proteinExistence type="inferred from homology"/>
<dbReference type="GO" id="GO:0060003">
    <property type="term" value="P:copper ion export"/>
    <property type="evidence" value="ECO:0007669"/>
    <property type="project" value="TreeGrafter"/>
</dbReference>
<feature type="region of interest" description="Disordered" evidence="4">
    <location>
        <begin position="604"/>
        <end position="664"/>
    </location>
</feature>
<dbReference type="Gene3D" id="2.40.50.100">
    <property type="match status" value="1"/>
</dbReference>
<name>A0A2T1GGY5_9CYAN</name>
<organism evidence="9 10">
    <name type="scientific">Chamaesiphon polymorphus CCALA 037</name>
    <dbReference type="NCBI Taxonomy" id="2107692"/>
    <lineage>
        <taxon>Bacteria</taxon>
        <taxon>Bacillati</taxon>
        <taxon>Cyanobacteriota</taxon>
        <taxon>Cyanophyceae</taxon>
        <taxon>Gomontiellales</taxon>
        <taxon>Chamaesiphonaceae</taxon>
        <taxon>Chamaesiphon</taxon>
    </lineage>
</organism>
<dbReference type="InterPro" id="IPR051909">
    <property type="entry name" value="MFP_Cation_Efflux"/>
</dbReference>
<evidence type="ECO:0000256" key="4">
    <source>
        <dbReference type="SAM" id="MobiDB-lite"/>
    </source>
</evidence>
<keyword evidence="3" id="KW-0175">Coiled coil</keyword>
<dbReference type="Pfam" id="PF25975">
    <property type="entry name" value="CzcB_C"/>
    <property type="match status" value="1"/>
</dbReference>
<dbReference type="InterPro" id="IPR011053">
    <property type="entry name" value="Single_hybrid_motif"/>
</dbReference>
<dbReference type="Gene3D" id="2.40.420.20">
    <property type="match status" value="1"/>
</dbReference>
<evidence type="ECO:0000256" key="5">
    <source>
        <dbReference type="SAM" id="Phobius"/>
    </source>
</evidence>
<dbReference type="SUPFAM" id="SSF51230">
    <property type="entry name" value="Single hybrid motif"/>
    <property type="match status" value="1"/>
</dbReference>
<feature type="region of interest" description="Disordered" evidence="4">
    <location>
        <begin position="548"/>
        <end position="570"/>
    </location>
</feature>
<keyword evidence="5" id="KW-0472">Membrane</keyword>
<dbReference type="OrthoDB" id="9806939at2"/>
<dbReference type="EMBL" id="PVWO01000101">
    <property type="protein sequence ID" value="PSB56937.1"/>
    <property type="molecule type" value="Genomic_DNA"/>
</dbReference>
<keyword evidence="2" id="KW-0813">Transport</keyword>
<keyword evidence="5" id="KW-1133">Transmembrane helix</keyword>
<dbReference type="PANTHER" id="PTHR30097">
    <property type="entry name" value="CATION EFFLUX SYSTEM PROTEIN CUSB"/>
    <property type="match status" value="1"/>
</dbReference>
<dbReference type="InterPro" id="IPR006143">
    <property type="entry name" value="RND_pump_MFP"/>
</dbReference>
<reference evidence="9 10" key="1">
    <citation type="submission" date="2018-03" db="EMBL/GenBank/DDBJ databases">
        <title>The ancient ancestry and fast evolution of plastids.</title>
        <authorList>
            <person name="Moore K.R."/>
            <person name="Magnabosco C."/>
            <person name="Momper L."/>
            <person name="Gold D.A."/>
            <person name="Bosak T."/>
            <person name="Fournier G.P."/>
        </authorList>
    </citation>
    <scope>NUCLEOTIDE SEQUENCE [LARGE SCALE GENOMIC DNA]</scope>
    <source>
        <strain evidence="9 10">CCALA 037</strain>
    </source>
</reference>
<feature type="domain" description="CusB-like beta-barrel" evidence="7">
    <location>
        <begin position="406"/>
        <end position="478"/>
    </location>
</feature>
<dbReference type="FunFam" id="2.40.30.170:FF:000010">
    <property type="entry name" value="Efflux RND transporter periplasmic adaptor subunit"/>
    <property type="match status" value="1"/>
</dbReference>
<dbReference type="GO" id="GO:0016020">
    <property type="term" value="C:membrane"/>
    <property type="evidence" value="ECO:0007669"/>
    <property type="project" value="InterPro"/>
</dbReference>